<dbReference type="PANTHER" id="PTHR47765:SF3">
    <property type="entry name" value="3'-5' EXONUCLEASE DOMAIN-CONTAINING PROTEIN"/>
    <property type="match status" value="1"/>
</dbReference>
<feature type="region of interest" description="Disordered" evidence="1">
    <location>
        <begin position="565"/>
        <end position="589"/>
    </location>
</feature>
<dbReference type="OrthoDB" id="18193at2759"/>
<dbReference type="Gene3D" id="3.30.420.10">
    <property type="entry name" value="Ribonuclease H-like superfamily/Ribonuclease H"/>
    <property type="match status" value="2"/>
</dbReference>
<evidence type="ECO:0000313" key="4">
    <source>
        <dbReference type="Proteomes" id="UP000267096"/>
    </source>
</evidence>
<dbReference type="Pfam" id="PF01612">
    <property type="entry name" value="DNA_pol_A_exo1"/>
    <property type="match status" value="2"/>
</dbReference>
<dbReference type="InterPro" id="IPR052408">
    <property type="entry name" value="Exonuclease_MUT-7-like"/>
</dbReference>
<evidence type="ECO:0000256" key="1">
    <source>
        <dbReference type="SAM" id="MobiDB-lite"/>
    </source>
</evidence>
<feature type="domain" description="3'-5' exonuclease" evidence="2">
    <location>
        <begin position="694"/>
        <end position="743"/>
    </location>
</feature>
<dbReference type="EMBL" id="UYRR01032009">
    <property type="protein sequence ID" value="VDK53739.1"/>
    <property type="molecule type" value="Genomic_DNA"/>
</dbReference>
<dbReference type="PANTHER" id="PTHR47765">
    <property type="entry name" value="3'-5' EXONUCLEASE DOMAIN-CONTAINING PROTEIN"/>
    <property type="match status" value="1"/>
</dbReference>
<sequence>MTSEVANAAENVDNKLVRSLISDAYDYTLTLKPSKGNAVSRHLKYLSIFSSLKLKLMGGFSDFEAYGRIETVELPSVFVAVIREFEVYAGERSGLDAEHDGVHVLDLIANCFLELMIVHGKKLAKKKSGPTTSIFPLSKEERINILKALIPYEFSSSNSFWKKANFALGLFTIPQLVVSTILQAVKEGWASFISVKFIMHESRFSSYIKDPSILRYAAFMGALKPSTVEQFAALNRSTPFRTQCKKIIYELEEIAGSKERWTLEKDKIRMNSSSYRQYLGRKPFEYNDFKASINYLVKSLKGEEEIPSDDRIDLGWARVAIKKSAARHYLDGTWKAENMHEVLWTICVQRPELRTFVFEHLIKKYNQVPEAHKWKTFKAARYNRTEIKSKFDTIIDPLTANPPFVSFPACVNSITMVDTVDKLKVVEDQLYNCSIGNYPFVGIDAEWSSYVSFSKATIFQLAFRTEVFVVDLDAFGSKAASQALSSFFDKLFHNDAIKKIGYHFTEDLIQLRHAVTKSVALYHPANLICIDRLVQVLKTESIKQKGVDLEGVFWPLRKCELEGSEQLENTEEVAEEPQQQTPDSDSNGIALGQENEIEQNANCCEEEGSNHLLMDPANDLQVAQDGQTSTEMCGDKKMASEEKGTEMNVSDMEEQSVSSQANHENEVTESRSNIGKQEPKDENERRSQLERPIRGLSALCECVLGKALDKSEQCSVWDRRPLRCLQLRYAALDAYCMLMLFDQCVEWSKRLNMDINEVCNQQGQIRCHLPLLWEDEGVVDN</sequence>
<dbReference type="WBParaSite" id="ASIM_0001552901-mRNA-1">
    <property type="protein sequence ID" value="ASIM_0001552901-mRNA-1"/>
    <property type="gene ID" value="ASIM_0001552901"/>
</dbReference>
<evidence type="ECO:0000259" key="2">
    <source>
        <dbReference type="Pfam" id="PF01612"/>
    </source>
</evidence>
<dbReference type="SUPFAM" id="SSF53098">
    <property type="entry name" value="Ribonuclease H-like"/>
    <property type="match status" value="2"/>
</dbReference>
<dbReference type="InterPro" id="IPR002562">
    <property type="entry name" value="3'-5'_exonuclease_dom"/>
</dbReference>
<evidence type="ECO:0000313" key="5">
    <source>
        <dbReference type="WBParaSite" id="ASIM_0001552901-mRNA-1"/>
    </source>
</evidence>
<feature type="compositionally biased region" description="Polar residues" evidence="1">
    <location>
        <begin position="577"/>
        <end position="587"/>
    </location>
</feature>
<feature type="domain" description="3'-5' exonuclease" evidence="2">
    <location>
        <begin position="415"/>
        <end position="515"/>
    </location>
</feature>
<dbReference type="InterPro" id="IPR012337">
    <property type="entry name" value="RNaseH-like_sf"/>
</dbReference>
<feature type="compositionally biased region" description="Acidic residues" evidence="1">
    <location>
        <begin position="565"/>
        <end position="575"/>
    </location>
</feature>
<dbReference type="AlphaFoldDB" id="A0A0M3K3I8"/>
<protein>
    <submittedName>
        <fullName evidence="5">3'-5' exonuclease domain-containing protein</fullName>
    </submittedName>
</protein>
<dbReference type="InterPro" id="IPR036397">
    <property type="entry name" value="RNaseH_sf"/>
</dbReference>
<feature type="region of interest" description="Disordered" evidence="1">
    <location>
        <begin position="624"/>
        <end position="689"/>
    </location>
</feature>
<organism evidence="5">
    <name type="scientific">Anisakis simplex</name>
    <name type="common">Herring worm</name>
    <dbReference type="NCBI Taxonomy" id="6269"/>
    <lineage>
        <taxon>Eukaryota</taxon>
        <taxon>Metazoa</taxon>
        <taxon>Ecdysozoa</taxon>
        <taxon>Nematoda</taxon>
        <taxon>Chromadorea</taxon>
        <taxon>Rhabditida</taxon>
        <taxon>Spirurina</taxon>
        <taxon>Ascaridomorpha</taxon>
        <taxon>Ascaridoidea</taxon>
        <taxon>Anisakidae</taxon>
        <taxon>Anisakis</taxon>
        <taxon>Anisakis simplex complex</taxon>
    </lineage>
</organism>
<reference evidence="5" key="1">
    <citation type="submission" date="2017-02" db="UniProtKB">
        <authorList>
            <consortium name="WormBaseParasite"/>
        </authorList>
    </citation>
    <scope>IDENTIFICATION</scope>
</reference>
<feature type="compositionally biased region" description="Basic and acidic residues" evidence="1">
    <location>
        <begin position="633"/>
        <end position="645"/>
    </location>
</feature>
<name>A0A0M3K3I8_ANISI</name>
<dbReference type="GO" id="GO:0008408">
    <property type="term" value="F:3'-5' exonuclease activity"/>
    <property type="evidence" value="ECO:0007669"/>
    <property type="project" value="InterPro"/>
</dbReference>
<reference evidence="3 4" key="2">
    <citation type="submission" date="2018-11" db="EMBL/GenBank/DDBJ databases">
        <authorList>
            <consortium name="Pathogen Informatics"/>
        </authorList>
    </citation>
    <scope>NUCLEOTIDE SEQUENCE [LARGE SCALE GENOMIC DNA]</scope>
</reference>
<keyword evidence="4" id="KW-1185">Reference proteome</keyword>
<evidence type="ECO:0000313" key="3">
    <source>
        <dbReference type="EMBL" id="VDK53739.1"/>
    </source>
</evidence>
<dbReference type="GO" id="GO:0003676">
    <property type="term" value="F:nucleic acid binding"/>
    <property type="evidence" value="ECO:0007669"/>
    <property type="project" value="InterPro"/>
</dbReference>
<accession>A0A0M3K3I8</accession>
<proteinExistence type="predicted"/>
<gene>
    <name evidence="3" type="ORF">ASIM_LOCUS14936</name>
</gene>
<dbReference type="GO" id="GO:0006139">
    <property type="term" value="P:nucleobase-containing compound metabolic process"/>
    <property type="evidence" value="ECO:0007669"/>
    <property type="project" value="InterPro"/>
</dbReference>
<feature type="compositionally biased region" description="Basic and acidic residues" evidence="1">
    <location>
        <begin position="677"/>
        <end position="689"/>
    </location>
</feature>
<dbReference type="Proteomes" id="UP000267096">
    <property type="component" value="Unassembled WGS sequence"/>
</dbReference>